<proteinExistence type="predicted"/>
<dbReference type="KEGG" id="tbe:Trebr_0232"/>
<dbReference type="eggNOG" id="ENOG50300VH">
    <property type="taxonomic scope" value="Bacteria"/>
</dbReference>
<accession>F4LLZ0</accession>
<evidence type="ECO:0000256" key="1">
    <source>
        <dbReference type="SAM" id="Phobius"/>
    </source>
</evidence>
<evidence type="ECO:0000313" key="2">
    <source>
        <dbReference type="EMBL" id="AEE15682.1"/>
    </source>
</evidence>
<dbReference type="AlphaFoldDB" id="F4LLZ0"/>
<dbReference type="GO" id="GO:0008233">
    <property type="term" value="F:peptidase activity"/>
    <property type="evidence" value="ECO:0007669"/>
    <property type="project" value="InterPro"/>
</dbReference>
<keyword evidence="1" id="KW-0472">Membrane</keyword>
<feature type="transmembrane region" description="Helical" evidence="1">
    <location>
        <begin position="64"/>
        <end position="83"/>
    </location>
</feature>
<evidence type="ECO:0000313" key="3">
    <source>
        <dbReference type="Proteomes" id="UP000006546"/>
    </source>
</evidence>
<dbReference type="HOGENOM" id="CLU_085386_0_0_12"/>
<name>F4LLZ0_TREBD</name>
<protein>
    <recommendedName>
        <fullName evidence="4">Protease PrsW</fullName>
    </recommendedName>
</protein>
<reference evidence="3" key="1">
    <citation type="submission" date="2011-04" db="EMBL/GenBank/DDBJ databases">
        <title>The complete genome of Treponema brennaborense DSM 12168.</title>
        <authorList>
            <person name="Lucas S."/>
            <person name="Han J."/>
            <person name="Lapidus A."/>
            <person name="Bruce D."/>
            <person name="Goodwin L."/>
            <person name="Pitluck S."/>
            <person name="Peters L."/>
            <person name="Kyrpides N."/>
            <person name="Mavromatis K."/>
            <person name="Ivanova N."/>
            <person name="Mikhailova N."/>
            <person name="Pagani I."/>
            <person name="Teshima H."/>
            <person name="Detter J.C."/>
            <person name="Tapia R."/>
            <person name="Han C."/>
            <person name="Land M."/>
            <person name="Hauser L."/>
            <person name="Markowitz V."/>
            <person name="Cheng J.-F."/>
            <person name="Hugenholtz P."/>
            <person name="Woyke T."/>
            <person name="Wu D."/>
            <person name="Gronow S."/>
            <person name="Wellnitz S."/>
            <person name="Brambilla E."/>
            <person name="Klenk H.-P."/>
            <person name="Eisen J.A."/>
        </authorList>
    </citation>
    <scope>NUCLEOTIDE SEQUENCE [LARGE SCALE GENOMIC DNA]</scope>
    <source>
        <strain evidence="3">DSM 12168 / CIP 105900 / DD5/3</strain>
    </source>
</reference>
<keyword evidence="1" id="KW-0812">Transmembrane</keyword>
<dbReference type="EMBL" id="CP002696">
    <property type="protein sequence ID" value="AEE15682.1"/>
    <property type="molecule type" value="Genomic_DNA"/>
</dbReference>
<feature type="transmembrane region" description="Helical" evidence="1">
    <location>
        <begin position="189"/>
        <end position="206"/>
    </location>
</feature>
<sequence length="216" mass="23955">MLYGMNLYVSLLLCFVPLIAFFIIFCAAVPGFKMRYGIWAALLGLLSVIPIAFVQFFVLSLPVFTANTLAAVLITALIFNGLIEESIKMLCMLFLPAKKTPFSVFFTMALLCGLSLGCFEAVIYLIAGYHQIGLRLVTAVIIHMLCAGLSGVYVWSFRKKRTRTLPFVYAAALHGIYNFFAGFSGGYRWFAVIAILFAAVECRIWYTKTLSAQNGT</sequence>
<dbReference type="InterPro" id="IPR026898">
    <property type="entry name" value="PrsW"/>
</dbReference>
<feature type="transmembrane region" description="Helical" evidence="1">
    <location>
        <begin position="167"/>
        <end position="183"/>
    </location>
</feature>
<organism evidence="2 3">
    <name type="scientific">Treponema brennaborense (strain DSM 12168 / CIP 105900 / DD5/3)</name>
    <dbReference type="NCBI Taxonomy" id="906968"/>
    <lineage>
        <taxon>Bacteria</taxon>
        <taxon>Pseudomonadati</taxon>
        <taxon>Spirochaetota</taxon>
        <taxon>Spirochaetia</taxon>
        <taxon>Spirochaetales</taxon>
        <taxon>Treponemataceae</taxon>
        <taxon>Treponema</taxon>
    </lineage>
</organism>
<evidence type="ECO:0008006" key="4">
    <source>
        <dbReference type="Google" id="ProtNLM"/>
    </source>
</evidence>
<dbReference type="Proteomes" id="UP000006546">
    <property type="component" value="Chromosome"/>
</dbReference>
<keyword evidence="3" id="KW-1185">Reference proteome</keyword>
<dbReference type="OrthoDB" id="358214at2"/>
<feature type="transmembrane region" description="Helical" evidence="1">
    <location>
        <begin position="36"/>
        <end position="58"/>
    </location>
</feature>
<dbReference type="Pfam" id="PF13367">
    <property type="entry name" value="PrsW-protease"/>
    <property type="match status" value="1"/>
</dbReference>
<keyword evidence="1" id="KW-1133">Transmembrane helix</keyword>
<feature type="transmembrane region" description="Helical" evidence="1">
    <location>
        <begin position="132"/>
        <end position="155"/>
    </location>
</feature>
<feature type="transmembrane region" description="Helical" evidence="1">
    <location>
        <begin position="104"/>
        <end position="126"/>
    </location>
</feature>
<feature type="transmembrane region" description="Helical" evidence="1">
    <location>
        <begin position="6"/>
        <end position="29"/>
    </location>
</feature>
<gene>
    <name evidence="2" type="ordered locus">Trebr_0232</name>
</gene>